<keyword evidence="8 14" id="KW-0001">2Fe-2S</keyword>
<proteinExistence type="inferred from homology"/>
<dbReference type="InterPro" id="IPR006638">
    <property type="entry name" value="Elp3/MiaA/NifB-like_rSAM"/>
</dbReference>
<keyword evidence="12 14" id="KW-0411">Iron-sulfur</keyword>
<organism evidence="18 19">
    <name type="scientific">Salinibacter ruber (strain M8)</name>
    <dbReference type="NCBI Taxonomy" id="761659"/>
    <lineage>
        <taxon>Bacteria</taxon>
        <taxon>Pseudomonadati</taxon>
        <taxon>Rhodothermota</taxon>
        <taxon>Rhodothermia</taxon>
        <taxon>Rhodothermales</taxon>
        <taxon>Salinibacteraceae</taxon>
        <taxon>Salinibacter</taxon>
    </lineage>
</organism>
<dbReference type="GO" id="GO:0005506">
    <property type="term" value="F:iron ion binding"/>
    <property type="evidence" value="ECO:0007669"/>
    <property type="project" value="UniProtKB-UniRule"/>
</dbReference>
<comment type="similarity">
    <text evidence="2 14">Belongs to the radical SAM superfamily. Biotin synthase family.</text>
</comment>
<dbReference type="GO" id="GO:0009102">
    <property type="term" value="P:biotin biosynthetic process"/>
    <property type="evidence" value="ECO:0007669"/>
    <property type="project" value="UniProtKB-UniRule"/>
</dbReference>
<feature type="binding site" evidence="14 15">
    <location>
        <position position="143"/>
    </location>
    <ligand>
        <name>[2Fe-2S] cluster</name>
        <dbReference type="ChEBI" id="CHEBI:190135"/>
    </ligand>
</feature>
<dbReference type="UniPathway" id="UPA00078">
    <property type="reaction ID" value="UER00162"/>
</dbReference>
<dbReference type="InterPro" id="IPR013785">
    <property type="entry name" value="Aldolase_TIM"/>
</dbReference>
<evidence type="ECO:0000256" key="6">
    <source>
        <dbReference type="ARBA" id="ARBA00022679"/>
    </source>
</evidence>
<evidence type="ECO:0000256" key="12">
    <source>
        <dbReference type="ARBA" id="ARBA00023014"/>
    </source>
</evidence>
<evidence type="ECO:0000256" key="2">
    <source>
        <dbReference type="ARBA" id="ARBA00010765"/>
    </source>
</evidence>
<dbReference type="InterPro" id="IPR010722">
    <property type="entry name" value="BATS_dom"/>
</dbReference>
<keyword evidence="6 14" id="KW-0808">Transferase</keyword>
<dbReference type="InterPro" id="IPR024177">
    <property type="entry name" value="Biotin_synthase"/>
</dbReference>
<dbReference type="Pfam" id="PF06968">
    <property type="entry name" value="BATS"/>
    <property type="match status" value="1"/>
</dbReference>
<feature type="binding site" evidence="14 15">
    <location>
        <position position="273"/>
    </location>
    <ligand>
        <name>[2Fe-2S] cluster</name>
        <dbReference type="ChEBI" id="CHEBI:190135"/>
    </ligand>
</feature>
<keyword evidence="7 14" id="KW-0949">S-adenosyl-L-methionine</keyword>
<evidence type="ECO:0000259" key="17">
    <source>
        <dbReference type="PROSITE" id="PS51918"/>
    </source>
</evidence>
<evidence type="ECO:0000256" key="3">
    <source>
        <dbReference type="ARBA" id="ARBA00011738"/>
    </source>
</evidence>
<dbReference type="SMART" id="SM00729">
    <property type="entry name" value="Elp3"/>
    <property type="match status" value="1"/>
</dbReference>
<dbReference type="Proteomes" id="UP000000933">
    <property type="component" value="Chromosome"/>
</dbReference>
<name>D5H749_SALRM</name>
<feature type="binding site" evidence="14 15">
    <location>
        <position position="111"/>
    </location>
    <ligand>
        <name>[2Fe-2S] cluster</name>
        <dbReference type="ChEBI" id="CHEBI:190135"/>
    </ligand>
</feature>
<keyword evidence="10 14" id="KW-0093">Biotin biosynthesis</keyword>
<comment type="cofactor">
    <cofactor evidence="14">
        <name>[2Fe-2S] cluster</name>
        <dbReference type="ChEBI" id="CHEBI:190135"/>
    </cofactor>
    <text evidence="14">Binds 1 [2Fe-2S] cluster. The cluster is coordinated with 3 cysteines and 1 arginine.</text>
</comment>
<dbReference type="FunFam" id="3.20.20.70:FF:000026">
    <property type="entry name" value="Biotin synthase"/>
    <property type="match status" value="1"/>
</dbReference>
<dbReference type="SFLD" id="SFLDS00029">
    <property type="entry name" value="Radical_SAM"/>
    <property type="match status" value="1"/>
</dbReference>
<dbReference type="InterPro" id="IPR002684">
    <property type="entry name" value="Biotin_synth/BioAB"/>
</dbReference>
<dbReference type="SFLD" id="SFLDG01060">
    <property type="entry name" value="BATS_domain_containing"/>
    <property type="match status" value="1"/>
</dbReference>
<evidence type="ECO:0000256" key="11">
    <source>
        <dbReference type="ARBA" id="ARBA00023004"/>
    </source>
</evidence>
<dbReference type="PIRSF" id="PIRSF001619">
    <property type="entry name" value="Biotin_synth"/>
    <property type="match status" value="1"/>
</dbReference>
<comment type="cofactor">
    <cofactor evidence="14 15">
        <name>[4Fe-4S] cluster</name>
        <dbReference type="ChEBI" id="CHEBI:49883"/>
    </cofactor>
    <text evidence="14 15">Binds 1 [4Fe-4S] cluster. The cluster is coordinated with 3 cysteines and an exchangeable S-adenosyl-L-methionine.</text>
</comment>
<feature type="binding site" evidence="14 15">
    <location>
        <position position="203"/>
    </location>
    <ligand>
        <name>[2Fe-2S] cluster</name>
        <dbReference type="ChEBI" id="CHEBI:190135"/>
    </ligand>
</feature>
<feature type="region of interest" description="Disordered" evidence="16">
    <location>
        <begin position="321"/>
        <end position="361"/>
    </location>
</feature>
<dbReference type="PANTHER" id="PTHR22976:SF2">
    <property type="entry name" value="BIOTIN SYNTHASE, MITOCHONDRIAL"/>
    <property type="match status" value="1"/>
</dbReference>
<evidence type="ECO:0000256" key="4">
    <source>
        <dbReference type="ARBA" id="ARBA00012236"/>
    </source>
</evidence>
<evidence type="ECO:0000313" key="19">
    <source>
        <dbReference type="Proteomes" id="UP000000933"/>
    </source>
</evidence>
<evidence type="ECO:0000256" key="8">
    <source>
        <dbReference type="ARBA" id="ARBA00022714"/>
    </source>
</evidence>
<feature type="binding site" evidence="14 15">
    <location>
        <position position="71"/>
    </location>
    <ligand>
        <name>[4Fe-4S] cluster</name>
        <dbReference type="ChEBI" id="CHEBI:49883"/>
        <note>4Fe-4S-S-AdoMet</note>
    </ligand>
</feature>
<feature type="binding site" evidence="14 15">
    <location>
        <position position="74"/>
    </location>
    <ligand>
        <name>[4Fe-4S] cluster</name>
        <dbReference type="ChEBI" id="CHEBI:49883"/>
        <note>4Fe-4S-S-AdoMet</note>
    </ligand>
</feature>
<dbReference type="HAMAP" id="MF_01694">
    <property type="entry name" value="BioB"/>
    <property type="match status" value="1"/>
</dbReference>
<evidence type="ECO:0000256" key="13">
    <source>
        <dbReference type="ARBA" id="ARBA00051157"/>
    </source>
</evidence>
<evidence type="ECO:0000256" key="10">
    <source>
        <dbReference type="ARBA" id="ARBA00022756"/>
    </source>
</evidence>
<reference evidence="18 19" key="1">
    <citation type="journal article" date="2010" name="ISME J.">
        <title>Fine-scale evolution: genomic, phenotypic and ecological differentiation in two coexisting Salinibacter ruber strains.</title>
        <authorList>
            <person name="Pena A."/>
            <person name="Teeling H."/>
            <person name="Huerta-Cepas J."/>
            <person name="Santos F."/>
            <person name="Yarza P."/>
            <person name="Brito-Echeverria J."/>
            <person name="Lucio M."/>
            <person name="Schmitt-Kopplin P."/>
            <person name="Meseguer I."/>
            <person name="Schenowitz C."/>
            <person name="Dossat C."/>
            <person name="Barbe V."/>
            <person name="Dopazo J."/>
            <person name="Rossello-Mora R."/>
            <person name="Schuler M."/>
            <person name="Glockner F.O."/>
            <person name="Amann R."/>
            <person name="Gabaldon T."/>
            <person name="Anton J."/>
        </authorList>
    </citation>
    <scope>NUCLEOTIDE SEQUENCE [LARGE SCALE GENOMIC DNA]</scope>
    <source>
        <strain evidence="18 19">M8</strain>
    </source>
</reference>
<dbReference type="GO" id="GO:0051537">
    <property type="term" value="F:2 iron, 2 sulfur cluster binding"/>
    <property type="evidence" value="ECO:0007669"/>
    <property type="project" value="UniProtKB-KW"/>
</dbReference>
<dbReference type="InterPro" id="IPR058240">
    <property type="entry name" value="rSAM_sf"/>
</dbReference>
<dbReference type="Pfam" id="PF04055">
    <property type="entry name" value="Radical_SAM"/>
    <property type="match status" value="1"/>
</dbReference>
<evidence type="ECO:0000313" key="18">
    <source>
        <dbReference type="EMBL" id="CBH23854.1"/>
    </source>
</evidence>
<evidence type="ECO:0000256" key="16">
    <source>
        <dbReference type="SAM" id="MobiDB-lite"/>
    </source>
</evidence>
<dbReference type="GO" id="GO:0004076">
    <property type="term" value="F:biotin synthase activity"/>
    <property type="evidence" value="ECO:0007669"/>
    <property type="project" value="UniProtKB-UniRule"/>
</dbReference>
<dbReference type="AlphaFoldDB" id="D5H749"/>
<comment type="function">
    <text evidence="14">Catalyzes the conversion of dethiobiotin (DTB) to biotin by the insertion of a sulfur atom into dethiobiotin via a radical-based mechanism.</text>
</comment>
<dbReference type="HOGENOM" id="CLU_033172_2_1_10"/>
<gene>
    <name evidence="14 18" type="primary">bioB</name>
    <name evidence="18" type="ordered locus">SRM_00933</name>
</gene>
<keyword evidence="9 14" id="KW-0479">Metal-binding</keyword>
<evidence type="ECO:0000256" key="9">
    <source>
        <dbReference type="ARBA" id="ARBA00022723"/>
    </source>
</evidence>
<keyword evidence="11 14" id="KW-0408">Iron</keyword>
<comment type="pathway">
    <text evidence="1 14">Cofactor biosynthesis; biotin biosynthesis; biotin from 7,8-diaminononanoate: step 2/2.</text>
</comment>
<evidence type="ECO:0000256" key="15">
    <source>
        <dbReference type="PIRSR" id="PIRSR001619-1"/>
    </source>
</evidence>
<feature type="domain" description="Radical SAM core" evidence="17">
    <location>
        <begin position="49"/>
        <end position="278"/>
    </location>
</feature>
<dbReference type="PATRIC" id="fig|761659.10.peg.1037"/>
<comment type="catalytic activity">
    <reaction evidence="13 14">
        <text>(4R,5S)-dethiobiotin + (sulfur carrier)-SH + 2 reduced [2Fe-2S]-[ferredoxin] + 2 S-adenosyl-L-methionine = (sulfur carrier)-H + biotin + 2 5'-deoxyadenosine + 2 L-methionine + 2 oxidized [2Fe-2S]-[ferredoxin]</text>
        <dbReference type="Rhea" id="RHEA:22060"/>
        <dbReference type="Rhea" id="RHEA-COMP:10000"/>
        <dbReference type="Rhea" id="RHEA-COMP:10001"/>
        <dbReference type="Rhea" id="RHEA-COMP:14737"/>
        <dbReference type="Rhea" id="RHEA-COMP:14739"/>
        <dbReference type="ChEBI" id="CHEBI:17319"/>
        <dbReference type="ChEBI" id="CHEBI:29917"/>
        <dbReference type="ChEBI" id="CHEBI:33737"/>
        <dbReference type="ChEBI" id="CHEBI:33738"/>
        <dbReference type="ChEBI" id="CHEBI:57586"/>
        <dbReference type="ChEBI" id="CHEBI:57844"/>
        <dbReference type="ChEBI" id="CHEBI:59789"/>
        <dbReference type="ChEBI" id="CHEBI:64428"/>
        <dbReference type="ChEBI" id="CHEBI:149473"/>
        <dbReference type="EC" id="2.8.1.6"/>
    </reaction>
</comment>
<dbReference type="Gene3D" id="3.20.20.70">
    <property type="entry name" value="Aldolase class I"/>
    <property type="match status" value="1"/>
</dbReference>
<feature type="binding site" evidence="14 15">
    <location>
        <position position="67"/>
    </location>
    <ligand>
        <name>[4Fe-4S] cluster</name>
        <dbReference type="ChEBI" id="CHEBI:49883"/>
        <note>4Fe-4S-S-AdoMet</note>
    </ligand>
</feature>
<evidence type="ECO:0000256" key="5">
    <source>
        <dbReference type="ARBA" id="ARBA00022485"/>
    </source>
</evidence>
<dbReference type="PROSITE" id="PS51918">
    <property type="entry name" value="RADICAL_SAM"/>
    <property type="match status" value="1"/>
</dbReference>
<reference evidence="19" key="2">
    <citation type="submission" date="2010-04" db="EMBL/GenBank/DDBJ databases">
        <title>Genome sequence of Salinibacter ruber M8.</title>
        <authorList>
            <consortium name="Genoscope"/>
        </authorList>
    </citation>
    <scope>NUCLEOTIDE SEQUENCE [LARGE SCALE GENOMIC DNA]</scope>
    <source>
        <strain evidence="19">M8</strain>
    </source>
</reference>
<evidence type="ECO:0000256" key="14">
    <source>
        <dbReference type="HAMAP-Rule" id="MF_01694"/>
    </source>
</evidence>
<keyword evidence="5 14" id="KW-0004">4Fe-4S</keyword>
<evidence type="ECO:0000256" key="7">
    <source>
        <dbReference type="ARBA" id="ARBA00022691"/>
    </source>
</evidence>
<dbReference type="EMBL" id="FP565814">
    <property type="protein sequence ID" value="CBH23854.1"/>
    <property type="molecule type" value="Genomic_DNA"/>
</dbReference>
<accession>D5H749</accession>
<sequence>MPMTAWRTLATQVLNGTPLSSSQALDVVHADDDEVLALLDAAFRVRRHHHGRRVRIHVLQNAKSGVCPEDCAFCSQSLKFDSDPEQYGMQQVDQIVEGAKAAWDKGAVTYCIVTATRGPHSSEVDVVCEATRRIKETYPMDVCASLGLLDAKQARKLADAGVDRYNHNLETSCDHFGNVVTTHEWSDRVETVKQAKAAGMEACCGGIIGLGEARADWVDLALALREIGVESVPVNFLNPRSGTPLEDVDTVRPQDCLKALAMFRLVHPEADLRMAGGREVVLDQMQPLALYAANSFFTDGYLTTGGQGESKDYRMIQQAGFEPVIVEDGPERQTPATADDTPSGGSEAADRRRQPSAGPAG</sequence>
<dbReference type="InterPro" id="IPR007197">
    <property type="entry name" value="rSAM"/>
</dbReference>
<dbReference type="SMART" id="SM00876">
    <property type="entry name" value="BATS"/>
    <property type="match status" value="1"/>
</dbReference>
<dbReference type="NCBIfam" id="TIGR00433">
    <property type="entry name" value="bioB"/>
    <property type="match status" value="1"/>
</dbReference>
<dbReference type="SUPFAM" id="SSF102114">
    <property type="entry name" value="Radical SAM enzymes"/>
    <property type="match status" value="1"/>
</dbReference>
<dbReference type="PANTHER" id="PTHR22976">
    <property type="entry name" value="BIOTIN SYNTHASE"/>
    <property type="match status" value="1"/>
</dbReference>
<dbReference type="CDD" id="cd01335">
    <property type="entry name" value="Radical_SAM"/>
    <property type="match status" value="1"/>
</dbReference>
<dbReference type="KEGG" id="srm:SRM_00933"/>
<comment type="cofactor">
    <cofactor evidence="15">
        <name>[2Fe-2S] cluster</name>
        <dbReference type="ChEBI" id="CHEBI:190135"/>
    </cofactor>
    <text evidence="15">Binds 1 [2Fe-2S] cluster. The cluster is coordinated with 3 cysteines and 1 arginine.</text>
</comment>
<dbReference type="EC" id="2.8.1.6" evidence="4 14"/>
<dbReference type="GO" id="GO:0051539">
    <property type="term" value="F:4 iron, 4 sulfur cluster binding"/>
    <property type="evidence" value="ECO:0007669"/>
    <property type="project" value="UniProtKB-KW"/>
</dbReference>
<evidence type="ECO:0000256" key="1">
    <source>
        <dbReference type="ARBA" id="ARBA00004942"/>
    </source>
</evidence>
<protein>
    <recommendedName>
        <fullName evidence="4 14">Biotin synthase</fullName>
        <ecNumber evidence="4 14">2.8.1.6</ecNumber>
    </recommendedName>
</protein>
<comment type="subunit">
    <text evidence="3 14">Homodimer.</text>
</comment>
<dbReference type="SFLD" id="SFLDG01278">
    <property type="entry name" value="biotin_synthase_like"/>
    <property type="match status" value="1"/>
</dbReference>